<organism evidence="1 2">
    <name type="scientific">Panagrolaimus sp. PS1159</name>
    <dbReference type="NCBI Taxonomy" id="55785"/>
    <lineage>
        <taxon>Eukaryota</taxon>
        <taxon>Metazoa</taxon>
        <taxon>Ecdysozoa</taxon>
        <taxon>Nematoda</taxon>
        <taxon>Chromadorea</taxon>
        <taxon>Rhabditida</taxon>
        <taxon>Tylenchina</taxon>
        <taxon>Panagrolaimomorpha</taxon>
        <taxon>Panagrolaimoidea</taxon>
        <taxon>Panagrolaimidae</taxon>
        <taxon>Panagrolaimus</taxon>
    </lineage>
</organism>
<evidence type="ECO:0000313" key="1">
    <source>
        <dbReference type="Proteomes" id="UP000887580"/>
    </source>
</evidence>
<dbReference type="Proteomes" id="UP000887580">
    <property type="component" value="Unplaced"/>
</dbReference>
<evidence type="ECO:0000313" key="2">
    <source>
        <dbReference type="WBParaSite" id="PS1159_v2.g16908.t1"/>
    </source>
</evidence>
<accession>A0AC35FFW4</accession>
<dbReference type="WBParaSite" id="PS1159_v2.g16908.t1">
    <property type="protein sequence ID" value="PS1159_v2.g16908.t1"/>
    <property type="gene ID" value="PS1159_v2.g16908"/>
</dbReference>
<proteinExistence type="predicted"/>
<name>A0AC35FFW4_9BILA</name>
<reference evidence="2" key="1">
    <citation type="submission" date="2022-11" db="UniProtKB">
        <authorList>
            <consortium name="WormBaseParasite"/>
        </authorList>
    </citation>
    <scope>IDENTIFICATION</scope>
</reference>
<protein>
    <submittedName>
        <fullName evidence="2">Ovule protein</fullName>
    </submittedName>
</protein>
<sequence length="80" mass="9731">MVFQYKIQMISLKSKKQQKIKKTKRREDIFIQNMKKILVATSKTHENYSKRSCSNTLNFIRDNHRIIFTNFFTFHGFIIK</sequence>